<proteinExistence type="predicted"/>
<feature type="compositionally biased region" description="Low complexity" evidence="1">
    <location>
        <begin position="1"/>
        <end position="21"/>
    </location>
</feature>
<gene>
    <name evidence="2" type="ORF">NDU88_005804</name>
</gene>
<dbReference type="EMBL" id="JANPWB010000014">
    <property type="protein sequence ID" value="KAJ1100723.1"/>
    <property type="molecule type" value="Genomic_DNA"/>
</dbReference>
<feature type="region of interest" description="Disordered" evidence="1">
    <location>
        <begin position="202"/>
        <end position="225"/>
    </location>
</feature>
<name>A0AAV7MI11_PLEWA</name>
<evidence type="ECO:0000313" key="3">
    <source>
        <dbReference type="Proteomes" id="UP001066276"/>
    </source>
</evidence>
<comment type="caution">
    <text evidence="2">The sequence shown here is derived from an EMBL/GenBank/DDBJ whole genome shotgun (WGS) entry which is preliminary data.</text>
</comment>
<feature type="compositionally biased region" description="Polar residues" evidence="1">
    <location>
        <begin position="55"/>
        <end position="75"/>
    </location>
</feature>
<protein>
    <submittedName>
        <fullName evidence="2">Uncharacterized protein</fullName>
    </submittedName>
</protein>
<dbReference type="AlphaFoldDB" id="A0AAV7MI11"/>
<keyword evidence="3" id="KW-1185">Reference proteome</keyword>
<organism evidence="2 3">
    <name type="scientific">Pleurodeles waltl</name>
    <name type="common">Iberian ribbed newt</name>
    <dbReference type="NCBI Taxonomy" id="8319"/>
    <lineage>
        <taxon>Eukaryota</taxon>
        <taxon>Metazoa</taxon>
        <taxon>Chordata</taxon>
        <taxon>Craniata</taxon>
        <taxon>Vertebrata</taxon>
        <taxon>Euteleostomi</taxon>
        <taxon>Amphibia</taxon>
        <taxon>Batrachia</taxon>
        <taxon>Caudata</taxon>
        <taxon>Salamandroidea</taxon>
        <taxon>Salamandridae</taxon>
        <taxon>Pleurodelinae</taxon>
        <taxon>Pleurodeles</taxon>
    </lineage>
</organism>
<feature type="region of interest" description="Disordered" evidence="1">
    <location>
        <begin position="1"/>
        <end position="75"/>
    </location>
</feature>
<evidence type="ECO:0000313" key="2">
    <source>
        <dbReference type="EMBL" id="KAJ1100723.1"/>
    </source>
</evidence>
<reference evidence="2" key="1">
    <citation type="journal article" date="2022" name="bioRxiv">
        <title>Sequencing and chromosome-scale assembly of the giantPleurodeles waltlgenome.</title>
        <authorList>
            <person name="Brown T."/>
            <person name="Elewa A."/>
            <person name="Iarovenko S."/>
            <person name="Subramanian E."/>
            <person name="Araus A.J."/>
            <person name="Petzold A."/>
            <person name="Susuki M."/>
            <person name="Suzuki K.-i.T."/>
            <person name="Hayashi T."/>
            <person name="Toyoda A."/>
            <person name="Oliveira C."/>
            <person name="Osipova E."/>
            <person name="Leigh N.D."/>
            <person name="Simon A."/>
            <person name="Yun M.H."/>
        </authorList>
    </citation>
    <scope>NUCLEOTIDE SEQUENCE</scope>
    <source>
        <strain evidence="2">20211129_DDA</strain>
        <tissue evidence="2">Liver</tissue>
    </source>
</reference>
<dbReference type="Proteomes" id="UP001066276">
    <property type="component" value="Chromosome 10"/>
</dbReference>
<sequence length="225" mass="22286">MSRSQPSTSATKSASAVVPATPVRSKGAPVRAASVPQTEKKDHPIPPPKLKKGTSFKQGTVTPPTQQGLAQTQSGQCKVPAAAVKMGKGHKPKGTLPLGTMSPGQGLVTTKSSGMAATRTPVTTVAPTATCTTICTATGTSTATMSVCSILPKDQPSEAAGDGIVSPSTPTVTCTTACTGSISAACTTNSTATCTADATLSDVSPIPNVQPSESAGDVLDPGHAT</sequence>
<accession>A0AAV7MI11</accession>
<evidence type="ECO:0000256" key="1">
    <source>
        <dbReference type="SAM" id="MobiDB-lite"/>
    </source>
</evidence>